<proteinExistence type="predicted"/>
<evidence type="ECO:0000313" key="2">
    <source>
        <dbReference type="Proteomes" id="UP000759529"/>
    </source>
</evidence>
<gene>
    <name evidence="1" type="ORF">H9X54_005645</name>
</gene>
<evidence type="ECO:0000313" key="1">
    <source>
        <dbReference type="EMBL" id="MBM6498785.1"/>
    </source>
</evidence>
<dbReference type="InterPro" id="IPR036249">
    <property type="entry name" value="Thioredoxin-like_sf"/>
</dbReference>
<dbReference type="RefSeq" id="WP_187657650.1">
    <property type="nucleotide sequence ID" value="NZ_JACSOD020000453.1"/>
</dbReference>
<dbReference type="Gene3D" id="3.40.30.10">
    <property type="entry name" value="Glutaredoxin"/>
    <property type="match status" value="1"/>
</dbReference>
<evidence type="ECO:0008006" key="3">
    <source>
        <dbReference type="Google" id="ProtNLM"/>
    </source>
</evidence>
<sequence length="235" mass="27291">MKKKAVLIILFILPLVVYLFFATGVNSFIKLPTLTEKIADVNPNWKSLNGEKVTLNDKITILGFSGENIMENRGNFFLLNQKIYNRNKEFKDFQIVFISPDGTQDKVKSILERLDKLTDTKGYHFVFAKPEEIKEFFKTMKLVGQLNDNFGSPNVYIIDKQRNLRGRKGKSVQGKPEYREGYNVQSSAELHNEMTDDLKIILAEYRLALKKNNRKDAFRDKITKEVETKIQENEK</sequence>
<dbReference type="SUPFAM" id="SSF52833">
    <property type="entry name" value="Thioredoxin-like"/>
    <property type="match status" value="1"/>
</dbReference>
<keyword evidence="2" id="KW-1185">Reference proteome</keyword>
<accession>A0ABS2CUY2</accession>
<dbReference type="Proteomes" id="UP000759529">
    <property type="component" value="Unassembled WGS sequence"/>
</dbReference>
<dbReference type="EMBL" id="JACSOD020000453">
    <property type="protein sequence ID" value="MBM6498785.1"/>
    <property type="molecule type" value="Genomic_DNA"/>
</dbReference>
<comment type="caution">
    <text evidence="1">The sequence shown here is derived from an EMBL/GenBank/DDBJ whole genome shotgun (WGS) entry which is preliminary data.</text>
</comment>
<protein>
    <recommendedName>
        <fullName evidence="3">Membrane or secreted protein</fullName>
    </recommendedName>
</protein>
<name>A0ABS2CUY2_9FLAO</name>
<reference evidence="1 2" key="1">
    <citation type="submission" date="2021-02" db="EMBL/GenBank/DDBJ databases">
        <authorList>
            <person name="Jung H.S."/>
            <person name="Chun B.H."/>
            <person name="Jeon C.O."/>
        </authorList>
    </citation>
    <scope>NUCLEOTIDE SEQUENCE [LARGE SCALE GENOMIC DNA]</scope>
    <source>
        <strain evidence="1 2">LMG 25203</strain>
    </source>
</reference>
<organism evidence="1 2">
    <name type="scientific">Flavobacterium macrobrachii</name>
    <dbReference type="NCBI Taxonomy" id="591204"/>
    <lineage>
        <taxon>Bacteria</taxon>
        <taxon>Pseudomonadati</taxon>
        <taxon>Bacteroidota</taxon>
        <taxon>Flavobacteriia</taxon>
        <taxon>Flavobacteriales</taxon>
        <taxon>Flavobacteriaceae</taxon>
        <taxon>Flavobacterium</taxon>
    </lineage>
</organism>